<feature type="transmembrane region" description="Helical" evidence="7">
    <location>
        <begin position="123"/>
        <end position="142"/>
    </location>
</feature>
<dbReference type="EMBL" id="CAFAAV010000140">
    <property type="protein sequence ID" value="CAB4826875.1"/>
    <property type="molecule type" value="Genomic_DNA"/>
</dbReference>
<evidence type="ECO:0000313" key="12">
    <source>
        <dbReference type="EMBL" id="CAB4946305.1"/>
    </source>
</evidence>
<keyword evidence="2" id="KW-1003">Cell membrane</keyword>
<keyword evidence="4" id="KW-0133">Cell shape</keyword>
<dbReference type="NCBIfam" id="TIGR03426">
    <property type="entry name" value="shape_MreD"/>
    <property type="match status" value="1"/>
</dbReference>
<feature type="transmembrane region" description="Helical" evidence="7">
    <location>
        <begin position="25"/>
        <end position="50"/>
    </location>
</feature>
<protein>
    <submittedName>
        <fullName evidence="9">Unannotated protein</fullName>
    </submittedName>
</protein>
<feature type="transmembrane region" description="Helical" evidence="7">
    <location>
        <begin position="88"/>
        <end position="111"/>
    </location>
</feature>
<dbReference type="AlphaFoldDB" id="A0A6J6T1Z6"/>
<dbReference type="GO" id="GO:0005886">
    <property type="term" value="C:plasma membrane"/>
    <property type="evidence" value="ECO:0007669"/>
    <property type="project" value="UniProtKB-SubCell"/>
</dbReference>
<dbReference type="EMBL" id="CAEZYF010000025">
    <property type="protein sequence ID" value="CAB4741200.1"/>
    <property type="molecule type" value="Genomic_DNA"/>
</dbReference>
<evidence type="ECO:0000313" key="10">
    <source>
        <dbReference type="EMBL" id="CAB4826875.1"/>
    </source>
</evidence>
<keyword evidence="6 7" id="KW-0472">Membrane</keyword>
<evidence type="ECO:0000256" key="1">
    <source>
        <dbReference type="ARBA" id="ARBA00004651"/>
    </source>
</evidence>
<name>A0A6J6T1Z6_9ZZZZ</name>
<evidence type="ECO:0000256" key="3">
    <source>
        <dbReference type="ARBA" id="ARBA00022692"/>
    </source>
</evidence>
<evidence type="ECO:0000256" key="4">
    <source>
        <dbReference type="ARBA" id="ARBA00022960"/>
    </source>
</evidence>
<comment type="subcellular location">
    <subcellularLocation>
        <location evidence="1">Cell membrane</location>
        <topology evidence="1">Multi-pass membrane protein</topology>
    </subcellularLocation>
</comment>
<evidence type="ECO:0000313" key="9">
    <source>
        <dbReference type="EMBL" id="CAB4741200.1"/>
    </source>
</evidence>
<dbReference type="EMBL" id="CAFBOL010000043">
    <property type="protein sequence ID" value="CAB4994303.1"/>
    <property type="molecule type" value="Genomic_DNA"/>
</dbReference>
<evidence type="ECO:0000256" key="6">
    <source>
        <dbReference type="ARBA" id="ARBA00023136"/>
    </source>
</evidence>
<keyword evidence="5 7" id="KW-1133">Transmembrane helix</keyword>
<evidence type="ECO:0000256" key="5">
    <source>
        <dbReference type="ARBA" id="ARBA00022989"/>
    </source>
</evidence>
<evidence type="ECO:0000313" key="11">
    <source>
        <dbReference type="EMBL" id="CAB4853146.1"/>
    </source>
</evidence>
<dbReference type="EMBL" id="CAESGF010000021">
    <property type="protein sequence ID" value="CAB4364960.1"/>
    <property type="molecule type" value="Genomic_DNA"/>
</dbReference>
<evidence type="ECO:0000256" key="2">
    <source>
        <dbReference type="ARBA" id="ARBA00022475"/>
    </source>
</evidence>
<evidence type="ECO:0000256" key="7">
    <source>
        <dbReference type="SAM" id="Phobius"/>
    </source>
</evidence>
<feature type="transmembrane region" description="Helical" evidence="7">
    <location>
        <begin position="62"/>
        <end position="82"/>
    </location>
</feature>
<gene>
    <name evidence="9" type="ORF">UFOPK2656_02916</name>
    <name evidence="10" type="ORF">UFOPK3099_01749</name>
    <name evidence="11" type="ORF">UFOPK3267_02671</name>
    <name evidence="12" type="ORF">UFOPK3651_02538</name>
    <name evidence="13" type="ORF">UFOPK3931_01685</name>
    <name evidence="8" type="ORF">UFOPK4189_02717</name>
</gene>
<dbReference type="InterPro" id="IPR007227">
    <property type="entry name" value="Cell_shape_determining_MreD"/>
</dbReference>
<sequence length="161" mass="16595">MVGLIALALQRAVFARHPIHDVKLQFVLALVAAAGVGGGAERGAVAGFALGLMYDLAGNTPLGLTALAYGLGGIVAGYLHAFTPDPQWWLAAIFATMGSAVGELCIPVANAITGESGWITGDILFAVPLVAVTSGLVCPLLLPTARWMTGSKRKKWKALSL</sequence>
<evidence type="ECO:0000313" key="8">
    <source>
        <dbReference type="EMBL" id="CAB4364960.1"/>
    </source>
</evidence>
<keyword evidence="3 7" id="KW-0812">Transmembrane</keyword>
<evidence type="ECO:0000313" key="13">
    <source>
        <dbReference type="EMBL" id="CAB4994303.1"/>
    </source>
</evidence>
<dbReference type="EMBL" id="CAFBMT010000017">
    <property type="protein sequence ID" value="CAB4946305.1"/>
    <property type="molecule type" value="Genomic_DNA"/>
</dbReference>
<organism evidence="9">
    <name type="scientific">freshwater metagenome</name>
    <dbReference type="NCBI Taxonomy" id="449393"/>
    <lineage>
        <taxon>unclassified sequences</taxon>
        <taxon>metagenomes</taxon>
        <taxon>ecological metagenomes</taxon>
    </lineage>
</organism>
<reference evidence="9" key="1">
    <citation type="submission" date="2020-05" db="EMBL/GenBank/DDBJ databases">
        <authorList>
            <person name="Chiriac C."/>
            <person name="Salcher M."/>
            <person name="Ghai R."/>
            <person name="Kavagutti S V."/>
        </authorList>
    </citation>
    <scope>NUCLEOTIDE SEQUENCE</scope>
</reference>
<accession>A0A6J6T1Z6</accession>
<dbReference type="GO" id="GO:0008360">
    <property type="term" value="P:regulation of cell shape"/>
    <property type="evidence" value="ECO:0007669"/>
    <property type="project" value="UniProtKB-KW"/>
</dbReference>
<proteinExistence type="predicted"/>
<dbReference type="EMBL" id="CAFBIY010000206">
    <property type="protein sequence ID" value="CAB4853146.1"/>
    <property type="molecule type" value="Genomic_DNA"/>
</dbReference>